<protein>
    <recommendedName>
        <fullName evidence="4">Lipocalin-like domain-containing protein</fullName>
    </recommendedName>
</protein>
<sequence>MKFMKTTIVKTLLLLTLVLTLAGCSSDDNAPAIAQPVAETILGKWYAQGYKIKDQGYQTVVHLCAANRNYTEFTETHMIQRGFNAQCEVTNDLNAEYVLGKSSSANDFYDMIDSDKMFRIITLNNKTLILRTDITGLDGFGTEIDFYYTRE</sequence>
<gene>
    <name evidence="2" type="ORF">HYN59_07675</name>
</gene>
<feature type="signal peptide" evidence="1">
    <location>
        <begin position="1"/>
        <end position="30"/>
    </location>
</feature>
<feature type="chain" id="PRO_5015447892" description="Lipocalin-like domain-containing protein" evidence="1">
    <location>
        <begin position="31"/>
        <end position="151"/>
    </location>
</feature>
<reference evidence="2 3" key="1">
    <citation type="submission" date="2018-04" db="EMBL/GenBank/DDBJ databases">
        <title>Genome sequencing of Flavobacterium sp. HYN0059.</title>
        <authorList>
            <person name="Yi H."/>
            <person name="Baek C."/>
        </authorList>
    </citation>
    <scope>NUCLEOTIDE SEQUENCE [LARGE SCALE GENOMIC DNA]</scope>
    <source>
        <strain evidence="2 3">HYN0059</strain>
    </source>
</reference>
<dbReference type="PROSITE" id="PS51257">
    <property type="entry name" value="PROKAR_LIPOPROTEIN"/>
    <property type="match status" value="1"/>
</dbReference>
<name>A0A2S1QXP6_9FLAO</name>
<proteinExistence type="predicted"/>
<evidence type="ECO:0008006" key="4">
    <source>
        <dbReference type="Google" id="ProtNLM"/>
    </source>
</evidence>
<evidence type="ECO:0000313" key="3">
    <source>
        <dbReference type="Proteomes" id="UP000244929"/>
    </source>
</evidence>
<keyword evidence="3" id="KW-1185">Reference proteome</keyword>
<dbReference type="EMBL" id="CP029186">
    <property type="protein sequence ID" value="AWH85011.1"/>
    <property type="molecule type" value="Genomic_DNA"/>
</dbReference>
<accession>A0A2S1QXP6</accession>
<evidence type="ECO:0000256" key="1">
    <source>
        <dbReference type="SAM" id="SignalP"/>
    </source>
</evidence>
<dbReference type="AlphaFoldDB" id="A0A2S1QXP6"/>
<dbReference type="KEGG" id="falb:HYN59_07675"/>
<evidence type="ECO:0000313" key="2">
    <source>
        <dbReference type="EMBL" id="AWH85011.1"/>
    </source>
</evidence>
<keyword evidence="1" id="KW-0732">Signal</keyword>
<organism evidence="2 3">
    <name type="scientific">Flavobacterium album</name>
    <dbReference type="NCBI Taxonomy" id="2175091"/>
    <lineage>
        <taxon>Bacteria</taxon>
        <taxon>Pseudomonadati</taxon>
        <taxon>Bacteroidota</taxon>
        <taxon>Flavobacteriia</taxon>
        <taxon>Flavobacteriales</taxon>
        <taxon>Flavobacteriaceae</taxon>
        <taxon>Flavobacterium</taxon>
    </lineage>
</organism>
<dbReference type="Proteomes" id="UP000244929">
    <property type="component" value="Chromosome"/>
</dbReference>